<dbReference type="Pfam" id="PF10145">
    <property type="entry name" value="PhageMin_Tail"/>
    <property type="match status" value="1"/>
</dbReference>
<keyword evidence="2" id="KW-1188">Viral release from host cell</keyword>
<feature type="coiled-coil region" evidence="6">
    <location>
        <begin position="1754"/>
        <end position="1798"/>
    </location>
</feature>
<dbReference type="NCBIfam" id="TIGR01760">
    <property type="entry name" value="tape_meas_TP901"/>
    <property type="match status" value="1"/>
</dbReference>
<dbReference type="PROSITE" id="PS51935">
    <property type="entry name" value="NLPC_P60"/>
    <property type="match status" value="1"/>
</dbReference>
<proteinExistence type="inferred from homology"/>
<keyword evidence="4" id="KW-0378">Hydrolase</keyword>
<dbReference type="RefSeq" id="WP_182384907.1">
    <property type="nucleotide sequence ID" value="NZ_CP059833.1"/>
</dbReference>
<feature type="region of interest" description="Disordered" evidence="7">
    <location>
        <begin position="1414"/>
        <end position="1447"/>
    </location>
</feature>
<dbReference type="GO" id="GO:0008234">
    <property type="term" value="F:cysteine-type peptidase activity"/>
    <property type="evidence" value="ECO:0007669"/>
    <property type="project" value="UniProtKB-KW"/>
</dbReference>
<dbReference type="Proteomes" id="UP000515570">
    <property type="component" value="Chromosome"/>
</dbReference>
<reference evidence="9 10" key="1">
    <citation type="submission" date="2020-07" db="EMBL/GenBank/DDBJ databases">
        <title>non toxigenic Corynebacterium sp. nov from a clinical source.</title>
        <authorList>
            <person name="Bernier A.-M."/>
            <person name="Bernard K."/>
        </authorList>
    </citation>
    <scope>NUCLEOTIDE SEQUENCE [LARGE SCALE GENOMIC DNA]</scope>
    <source>
        <strain evidence="10">NML 93-0612</strain>
    </source>
</reference>
<organism evidence="9 10">
    <name type="scientific">Corynebacterium hindlerae</name>
    <dbReference type="NCBI Taxonomy" id="699041"/>
    <lineage>
        <taxon>Bacteria</taxon>
        <taxon>Bacillati</taxon>
        <taxon>Actinomycetota</taxon>
        <taxon>Actinomycetes</taxon>
        <taxon>Mycobacteriales</taxon>
        <taxon>Corynebacteriaceae</taxon>
        <taxon>Corynebacterium</taxon>
    </lineage>
</organism>
<keyword evidence="10" id="KW-1185">Reference proteome</keyword>
<evidence type="ECO:0000256" key="5">
    <source>
        <dbReference type="ARBA" id="ARBA00022807"/>
    </source>
</evidence>
<evidence type="ECO:0000256" key="1">
    <source>
        <dbReference type="ARBA" id="ARBA00007074"/>
    </source>
</evidence>
<dbReference type="EMBL" id="CP059833">
    <property type="protein sequence ID" value="QMV84097.1"/>
    <property type="molecule type" value="Genomic_DNA"/>
</dbReference>
<evidence type="ECO:0000256" key="4">
    <source>
        <dbReference type="ARBA" id="ARBA00022801"/>
    </source>
</evidence>
<evidence type="ECO:0000256" key="2">
    <source>
        <dbReference type="ARBA" id="ARBA00022612"/>
    </source>
</evidence>
<feature type="region of interest" description="Disordered" evidence="7">
    <location>
        <begin position="41"/>
        <end position="66"/>
    </location>
</feature>
<accession>A0A7G5FBV6</accession>
<evidence type="ECO:0000313" key="9">
    <source>
        <dbReference type="EMBL" id="QMV84097.1"/>
    </source>
</evidence>
<evidence type="ECO:0000313" key="10">
    <source>
        <dbReference type="Proteomes" id="UP000515570"/>
    </source>
</evidence>
<dbReference type="GO" id="GO:0006508">
    <property type="term" value="P:proteolysis"/>
    <property type="evidence" value="ECO:0007669"/>
    <property type="project" value="UniProtKB-KW"/>
</dbReference>
<dbReference type="PANTHER" id="PTHR37813:SF1">
    <property type="entry name" value="FELS-2 PROPHAGE PROTEIN"/>
    <property type="match status" value="1"/>
</dbReference>
<feature type="compositionally biased region" description="Basic and acidic residues" evidence="7">
    <location>
        <begin position="1414"/>
        <end position="1444"/>
    </location>
</feature>
<feature type="domain" description="NlpC/P60" evidence="8">
    <location>
        <begin position="1090"/>
        <end position="1230"/>
    </location>
</feature>
<name>A0A7G5FBV6_9CORY</name>
<dbReference type="InterPro" id="IPR038765">
    <property type="entry name" value="Papain-like_cys_pep_sf"/>
</dbReference>
<evidence type="ECO:0000256" key="7">
    <source>
        <dbReference type="SAM" id="MobiDB-lite"/>
    </source>
</evidence>
<dbReference type="InterPro" id="IPR010090">
    <property type="entry name" value="Phage_tape_meas"/>
</dbReference>
<feature type="coiled-coil region" evidence="6">
    <location>
        <begin position="1300"/>
        <end position="1359"/>
    </location>
</feature>
<dbReference type="SUPFAM" id="SSF54001">
    <property type="entry name" value="Cysteine proteinases"/>
    <property type="match status" value="1"/>
</dbReference>
<dbReference type="Gene3D" id="3.90.1720.10">
    <property type="entry name" value="endopeptidase domain like (from Nostoc punctiforme)"/>
    <property type="match status" value="1"/>
</dbReference>
<comment type="similarity">
    <text evidence="1">Belongs to the peptidase C40 family.</text>
</comment>
<gene>
    <name evidence="9" type="ORF">HW450_06790</name>
</gene>
<evidence type="ECO:0000256" key="3">
    <source>
        <dbReference type="ARBA" id="ARBA00022670"/>
    </source>
</evidence>
<dbReference type="Pfam" id="PF00877">
    <property type="entry name" value="NLPC_P60"/>
    <property type="match status" value="1"/>
</dbReference>
<dbReference type="InterPro" id="IPR000064">
    <property type="entry name" value="NLP_P60_dom"/>
</dbReference>
<keyword evidence="5" id="KW-0788">Thiol protease</keyword>
<dbReference type="PANTHER" id="PTHR37813">
    <property type="entry name" value="FELS-2 PROPHAGE PROTEIN"/>
    <property type="match status" value="1"/>
</dbReference>
<evidence type="ECO:0000259" key="8">
    <source>
        <dbReference type="PROSITE" id="PS51935"/>
    </source>
</evidence>
<evidence type="ECO:0000256" key="6">
    <source>
        <dbReference type="SAM" id="Coils"/>
    </source>
</evidence>
<keyword evidence="6" id="KW-0175">Coiled coil</keyword>
<protein>
    <submittedName>
        <fullName evidence="9">Phage tail tape measure protein</fullName>
    </submittedName>
</protein>
<keyword evidence="3" id="KW-0645">Protease</keyword>
<sequence>MGLDLGKLSATVEVRADGVENTLSKVEQGLDKIGRKVDDVSKKQIKPKADSSGVEKLSSASNKTKTALDEVGKKNIKPRVDTGDIDKAERSAGNLKNTLGSIKGVAGVALGVAGIAGVSDALGAVVTAGNDYTNQMNIMKAVSGATEQQLKSVGKVARELGNDVDLPATSAGDAAAAMSELAKGGFTVEQSMQAAKGTLQLAAASGIEAAQAATIQSQALQAFGLDASYAAKTADVLANSANASSAEITGIAQGLQQSGAVANQFGLSLEDTAASLGMLANAGIQGSDAGTLLKTTLLALTDQGKPAQQAMQELGLTVYDTNGKFVGMSSLMGQLEKASKSMSEEQYQAATATLFGSDAMRLAGVAAQQGQAGFDKMREAVEKEGAAAEVAAAKTEGLPGAISQVSNAAEELGLKLYDLGKGPAEAGLKQLASGITAISDNMDRVPFPAYAAGVAALVTRFTGLNTALNTGTGNLAKFAAETRAVKAAADAQGKSIGSVNASLQVLGQHSPTIERMHTAYQKGAPGLQLVAQKHKALAAAAKLSGSASKDSFTVIDRMGAQAAHSFVASTAKMGNAATGFARGGLSLMKSGMGSLMGALGGPWGLAIMGASFALGKLAEEHMKAKQAEEDHKAAVDQLTESLNAQSGATTQATRDSMLNRAEKEGALVDASKAGFEGSTVVDAMMGQKGALAEIKAQADGVTASFNEVSKATRISQKDFEAFGVTNNDLARALGGNEEAMNKVKGAGVSGVAAFEDLKSKLSESELASLRLAEATRAASGDLDEATQAAKRKAAADNNLVKAAKDTSKAMGLLRDSVLAVPDSKTLVVKAGPEVEDARQKLEELGAKVSQPFNGEVRIEFPNGIDINTMLDELGVKVSTLPEGRIKIDNPDAPEVLKSLELLGLKTTTLPTGEIVIDSNDPEVTQRMVELGILVKNGANGTVTISDNFDPTLAKIREVNENDGKKTSQEHTIVNRIQEWREYYGSGRTASTSGTSVGQHYSVGGRLPRNASGDRTHGGYRLPLAGPGTDRTDGILGVDAQGIPVSWVDRGEWITNRKRSSMYNRTLAAINRGTPNQILAALANDLPRHADGGVSDKVKQALAGMNGTPYVFGGWSTAGTDCSGAVSMAVNAAEGLDPFDSRTTTMGEAAWLEAKGYQRGKGGPGDMRVAFLNGGPGGGHTAIQLPDGTYIESGGNTGGGLTIGGAAGPLEGRGFTDWYFKPMGTGDGGVSVGGNGSQLAGTSTSASGSGGSVGGSVSRPQVSISDGSMSVFQAGQRMGIGGGLGALALVNENTVAAFNDLEKAREDEISSVEAIAEAEEKLAEARENAAKAGDATAEKVAEKERALAKAREKAADVDQKSVDEIAKKEESLAKAREKGDPDKIAKAEEDLAKARDAAPKKARDAADKIAKAERELKKAREAGPEKAKKAARDVEQAEENLRNAREQSVVNANRTAAAERQYRLKLAQAPFEQAASLANAFGGIFSAVGGMYQAMADAERRKLDQAKEALGIWQRQIDAQKAVQDATEASTEAMREQVKARWQSDLAVSDAEWELTMHRKRSQKELSEAVLFGINVTEMKAKTERRTAVLEAQIAFEKAQRDLTAFLRDKQLADSAFEMERSHKLAAIQTSRLALVAGALARIQGALNIEEMKALEIKAIKAQGMATSANGLGGIVGGIGGLIGALGMAAVNPLGALAAGAAAIGGIISGAGQMRAGRAQVKAAEEQQRALQNVGKGDPKLIPGLDGKSLEALDLQEQQLEIQMSQDRLQRQKDAAKQHDLLQQLVDNAEKNLEYAKRDERRADDLASLWDDGNSLNATAFFQFGGSGWAGGAKQFTGATGGGFGGLREARLSPESSMVVENGAQKAARLGLPSAPVTSPENVTASTSLLNLRETKAMRVTMDDLLGLVERIEAVVANGGVQDNVGAVFNGDVTLVNHDAGNADNRALAAALARKG</sequence>
<feature type="region of interest" description="Disordered" evidence="7">
    <location>
        <begin position="1230"/>
        <end position="1259"/>
    </location>
</feature>